<feature type="compositionally biased region" description="Gly residues" evidence="1">
    <location>
        <begin position="1832"/>
        <end position="1841"/>
    </location>
</feature>
<dbReference type="InterPro" id="IPR022385">
    <property type="entry name" value="Rhs_assc_core"/>
</dbReference>
<dbReference type="RefSeq" id="WP_212006975.1">
    <property type="nucleotide sequence ID" value="NZ_JAAFYZ010000002.1"/>
</dbReference>
<dbReference type="InterPro" id="IPR050708">
    <property type="entry name" value="T6SS_VgrG/RHS"/>
</dbReference>
<dbReference type="EMBL" id="JAAFYZ010000002">
    <property type="protein sequence ID" value="MBS2545308.1"/>
    <property type="molecule type" value="Genomic_DNA"/>
</dbReference>
<dbReference type="PANTHER" id="PTHR32305">
    <property type="match status" value="1"/>
</dbReference>
<dbReference type="InterPro" id="IPR006530">
    <property type="entry name" value="YD"/>
</dbReference>
<gene>
    <name evidence="2" type="ORF">KGQ19_00350</name>
</gene>
<feature type="region of interest" description="Disordered" evidence="1">
    <location>
        <begin position="1828"/>
        <end position="1848"/>
    </location>
</feature>
<comment type="caution">
    <text evidence="2">The sequence shown here is derived from an EMBL/GenBank/DDBJ whole genome shotgun (WGS) entry which is preliminary data.</text>
</comment>
<protein>
    <submittedName>
        <fullName evidence="2">RHS repeat-associated core domain-containing protein</fullName>
    </submittedName>
</protein>
<proteinExistence type="predicted"/>
<feature type="region of interest" description="Disordered" evidence="1">
    <location>
        <begin position="1530"/>
        <end position="1578"/>
    </location>
</feature>
<dbReference type="NCBIfam" id="TIGR03696">
    <property type="entry name" value="Rhs_assc_core"/>
    <property type="match status" value="1"/>
</dbReference>
<reference evidence="2 3" key="1">
    <citation type="submission" date="2020-02" db="EMBL/GenBank/DDBJ databases">
        <title>Acidophilic actinobacteria isolated from forest soil.</title>
        <authorList>
            <person name="Golinska P."/>
        </authorList>
    </citation>
    <scope>NUCLEOTIDE SEQUENCE [LARGE SCALE GENOMIC DNA]</scope>
    <source>
        <strain evidence="2 3">NL8</strain>
    </source>
</reference>
<keyword evidence="3" id="KW-1185">Reference proteome</keyword>
<name>A0ABS5KGV0_9ACTN</name>
<dbReference type="PANTHER" id="PTHR32305:SF17">
    <property type="entry name" value="TRNA NUCLEASE WAPA"/>
    <property type="match status" value="1"/>
</dbReference>
<feature type="compositionally biased region" description="Polar residues" evidence="1">
    <location>
        <begin position="1567"/>
        <end position="1578"/>
    </location>
</feature>
<feature type="region of interest" description="Disordered" evidence="1">
    <location>
        <begin position="787"/>
        <end position="811"/>
    </location>
</feature>
<feature type="compositionally biased region" description="Basic and acidic residues" evidence="1">
    <location>
        <begin position="793"/>
        <end position="808"/>
    </location>
</feature>
<evidence type="ECO:0000313" key="3">
    <source>
        <dbReference type="Proteomes" id="UP000730482"/>
    </source>
</evidence>
<evidence type="ECO:0000313" key="2">
    <source>
        <dbReference type="EMBL" id="MBS2545308.1"/>
    </source>
</evidence>
<dbReference type="Proteomes" id="UP000730482">
    <property type="component" value="Unassembled WGS sequence"/>
</dbReference>
<dbReference type="NCBIfam" id="TIGR01643">
    <property type="entry name" value="YD_repeat_2x"/>
    <property type="match status" value="2"/>
</dbReference>
<evidence type="ECO:0000256" key="1">
    <source>
        <dbReference type="SAM" id="MobiDB-lite"/>
    </source>
</evidence>
<organism evidence="2 3">
    <name type="scientific">Catenulispora pinistramenti</name>
    <dbReference type="NCBI Taxonomy" id="2705254"/>
    <lineage>
        <taxon>Bacteria</taxon>
        <taxon>Bacillati</taxon>
        <taxon>Actinomycetota</taxon>
        <taxon>Actinomycetes</taxon>
        <taxon>Catenulisporales</taxon>
        <taxon>Catenulisporaceae</taxon>
        <taxon>Catenulispora</taxon>
    </lineage>
</organism>
<dbReference type="Gene3D" id="2.180.10.10">
    <property type="entry name" value="RHS repeat-associated core"/>
    <property type="match status" value="2"/>
</dbReference>
<accession>A0ABS5KGV0</accession>
<sequence length="1930" mass="201154">MHIQIADHASALNAGVNGVLFSATATSGGGKARVALDYSSFAAAFGGDYSDRLRLIQLPACALTTPGVPACRVQSPLGSVVDSATKTVGADVDLPASPAVGTAKTATTEAAAGATTAQAAVVMAATAAPAGSSGTYTATSLKASGAWSAGGSAGSFDYSYPINVPPALGGQAPKLALSYDSGSVDGQTAATNGQASWIGDGWSYDAGYIERSYKPCSKDGVTGSADLCWPGGDTTLSFSLGGHSGDIVRDDATGALKMSGDDGSTITKISNAANGTANGEAFLVTTADGTKYYFGLGHLPGGNNTDAATNSVYTEPVYAPNSGDPCHTASDGQGSWCQMGWRFNLDAIVDPRGNLTQFTYTPEANYYNRGYGQNNGNGTATSYVRGGVLNTISYGWSTVDALAGVKPAAQIVFGSTERCVKDVTTCQFSNLSSSTASNWPDVPYDQNCTSSGNCTNYSPTYWSTKMLSTITTQVLVGSAYQQVDLYTLNHQFPDPGDGTAPSLWLASIGHRGLDGGSLDAPNVVFYGTLLANRVPGLTVGGQGLPPMNHWRLQTVADETGSTITANYAATTSSIGSCSQSATGGLPKPDANGVLCFPQYWTPTGQTTPILDWFFKYVATRVSNADDFGQSPTRTVSYTYLGPAAWHSNDSELTDPARRTWDEWRGFGQVITESGTAPDPITKTQTTYLRGMDQDANAAGQDPAVTVSDSQGAVYTDDNALAGFTLETQVFTGAGGAVDSDKISVPSLTTTATHTRISPLPKQRARLQAVVKTLSRDLLSNGTWRTAEVDSTYDPDHGNRLTETDDKGDGTSATPELCTDVFYASSAANPQMLDYTAETRTIAAPCGTAPTSANTVSDAVTLYDNNTSVLDPALDNSGQALGEATGTMVLNSYTTDNPPVPQYVLTGTTAYDSYGRTVSITDPNATDAAHPSGATTTTTYNPATGSLPAVTIVTNPMGWATMTTLDPGRQQPTQVVDINGAVTNVAYDPLGRTTAQWSATHTQAANPTTPNQKFIYSLGGSATSSWVQTQTLREDGSYGNSYQLLDGFGEVRQTQSDSPDGSGGRLIADTMYDSHGWTVKTSSPYYNSTAPSSALFAGADNAIAGQTVTAFDGQGRATSSTFFSYANPQWTTTTAYPGVERTDVTPPTPSAPTSTFTDARGRTVSTWRYKTPTATGNAADADVINSTYTPGGLKATVTDATGKNTTAYTYDLRGRQIQLQDPDTGVSTQAYNADSKLAATTDGRGQALSYSYDLLGRKTGEYTGTSITDPTQLQASWSYDTVAKGQPTGSTRYVGGQAGAQYTSAVTGYTADYKPTRSTITIPSVEGSLAGSYTTNLYYTPTTELPLATKFPAAADLAAEQVTTAFTEQGQPLRISGASDYLSNVQYDVHGNPLRVTMGDMPLQTVQTMTYDPATNRPLSDTVDKENGSTSVDVTSYTYDLAGRITSTKDLEDGTTTDLQCYGYDYAGRISTAWTDTGSTTTAASPTVAGIGGCANPAPTAATAKNQIGGPAPYWQSYTYKVTGDRDTEVDHDITGNATNDATRTYGYLPSGTVNTGTDNGGTGAGPDSSTSTTLSGKTNGTDTFSYDAAGNTTTRHLATGANQSLSWDAEGHLSQVKNVATGKQQASYLYDASGALLIQRDATETVLYLDGQEIHLPVGGTATGVRHITAPGGVTVAETANTFAYQFADPQNTAELSIDAVTLSVTRRFYDIYGRARGATPGSWPDENGFLDKPADGSTGLDLLGARNYDPTAGRFVSVDPVLEDSDPNQMGGYTYAGDNPVNHSDPTGLMIPTDDGSFGNMTSYEAATSGTTSSCTTFGVDGCEGPVVPNGTGGSSGGSTSGSTSSTSNFTYPLTPCVSDPPKHKSWWDTALQWGSAAVAGAAVAAAFSECEGITLGIATPGCVAAGGGSARRHRLRHRHHLRPRWREL</sequence>
<feature type="region of interest" description="Disordered" evidence="1">
    <location>
        <begin position="1137"/>
        <end position="1157"/>
    </location>
</feature>